<organism evidence="2 3">
    <name type="scientific">Terrapene triunguis</name>
    <name type="common">Three-toed box turtle</name>
    <dbReference type="NCBI Taxonomy" id="2587831"/>
    <lineage>
        <taxon>Eukaryota</taxon>
        <taxon>Metazoa</taxon>
        <taxon>Chordata</taxon>
        <taxon>Craniata</taxon>
        <taxon>Vertebrata</taxon>
        <taxon>Euteleostomi</taxon>
        <taxon>Archelosauria</taxon>
        <taxon>Testudinata</taxon>
        <taxon>Testudines</taxon>
        <taxon>Cryptodira</taxon>
        <taxon>Durocryptodira</taxon>
        <taxon>Testudinoidea</taxon>
        <taxon>Emydidae</taxon>
        <taxon>Terrapene</taxon>
    </lineage>
</organism>
<proteinExistence type="predicted"/>
<sequence length="153" mass="16223">MEQNSSQIPSCNAQCRSKQLHADRFCNLCTRSSTQGSCSLQVRCNPHTPAMLQSISGQLLTGLTSRRMEDLATRPGFLDFFSAYWRSRSSRTLAASWSSSSSPLPNRSMSSSSSSSSASDGPTFFAGGAEGSSTFFGGALQLLACWAAAAQGT</sequence>
<evidence type="ECO:0000256" key="1">
    <source>
        <dbReference type="SAM" id="MobiDB-lite"/>
    </source>
</evidence>
<keyword evidence="3" id="KW-1185">Reference proteome</keyword>
<feature type="compositionally biased region" description="Low complexity" evidence="1">
    <location>
        <begin position="96"/>
        <end position="119"/>
    </location>
</feature>
<evidence type="ECO:0000313" key="3">
    <source>
        <dbReference type="Proteomes" id="UP000472274"/>
    </source>
</evidence>
<feature type="region of interest" description="Disordered" evidence="1">
    <location>
        <begin position="96"/>
        <end position="121"/>
    </location>
</feature>
<name>A0A674I190_9SAUR</name>
<dbReference type="Proteomes" id="UP000472274">
    <property type="component" value="Unplaced"/>
</dbReference>
<dbReference type="InParanoid" id="A0A674I190"/>
<dbReference type="Ensembl" id="ENSTMTT00000001742.1">
    <property type="protein sequence ID" value="ENSTMTP00000001689.1"/>
    <property type="gene ID" value="ENSTMTG00000001352.1"/>
</dbReference>
<reference evidence="2" key="1">
    <citation type="submission" date="2025-08" db="UniProtKB">
        <authorList>
            <consortium name="Ensembl"/>
        </authorList>
    </citation>
    <scope>IDENTIFICATION</scope>
</reference>
<reference evidence="2" key="2">
    <citation type="submission" date="2025-09" db="UniProtKB">
        <authorList>
            <consortium name="Ensembl"/>
        </authorList>
    </citation>
    <scope>IDENTIFICATION</scope>
</reference>
<dbReference type="GeneTree" id="ENSGT01150000287342"/>
<evidence type="ECO:0000313" key="2">
    <source>
        <dbReference type="Ensembl" id="ENSTMTP00000001689.1"/>
    </source>
</evidence>
<protein>
    <submittedName>
        <fullName evidence="2">Uncharacterized protein</fullName>
    </submittedName>
</protein>
<accession>A0A674I190</accession>
<dbReference type="AlphaFoldDB" id="A0A674I190"/>